<evidence type="ECO:0000256" key="3">
    <source>
        <dbReference type="ARBA" id="ARBA00006247"/>
    </source>
</evidence>
<evidence type="ECO:0000256" key="4">
    <source>
        <dbReference type="ARBA" id="ARBA00022723"/>
    </source>
</evidence>
<dbReference type="InterPro" id="IPR010182">
    <property type="entry name" value="ArgE/DapE"/>
</dbReference>
<dbReference type="GO" id="GO:0016787">
    <property type="term" value="F:hydrolase activity"/>
    <property type="evidence" value="ECO:0007669"/>
    <property type="project" value="UniProtKB-KW"/>
</dbReference>
<protein>
    <submittedName>
        <fullName evidence="9">M20 family metallopeptidase</fullName>
    </submittedName>
</protein>
<keyword evidence="10" id="KW-1185">Reference proteome</keyword>
<dbReference type="InterPro" id="IPR036264">
    <property type="entry name" value="Bact_exopeptidase_dim_dom"/>
</dbReference>
<organism evidence="9 10">
    <name type="scientific">Vineibacter terrae</name>
    <dbReference type="NCBI Taxonomy" id="2586908"/>
    <lineage>
        <taxon>Bacteria</taxon>
        <taxon>Pseudomonadati</taxon>
        <taxon>Pseudomonadota</taxon>
        <taxon>Alphaproteobacteria</taxon>
        <taxon>Hyphomicrobiales</taxon>
        <taxon>Vineibacter</taxon>
    </lineage>
</organism>
<dbReference type="SUPFAM" id="SSF53187">
    <property type="entry name" value="Zn-dependent exopeptidases"/>
    <property type="match status" value="1"/>
</dbReference>
<name>A0A5C8PIH9_9HYPH</name>
<dbReference type="InterPro" id="IPR050072">
    <property type="entry name" value="Peptidase_M20A"/>
</dbReference>
<evidence type="ECO:0000256" key="6">
    <source>
        <dbReference type="ARBA" id="ARBA00022833"/>
    </source>
</evidence>
<evidence type="ECO:0000256" key="7">
    <source>
        <dbReference type="ARBA" id="ARBA00023285"/>
    </source>
</evidence>
<dbReference type="InterPro" id="IPR002933">
    <property type="entry name" value="Peptidase_M20"/>
</dbReference>
<dbReference type="PANTHER" id="PTHR43808">
    <property type="entry name" value="ACETYLORNITHINE DEACETYLASE"/>
    <property type="match status" value="1"/>
</dbReference>
<dbReference type="InterPro" id="IPR011650">
    <property type="entry name" value="Peptidase_M20_dimer"/>
</dbReference>
<dbReference type="GO" id="GO:0046872">
    <property type="term" value="F:metal ion binding"/>
    <property type="evidence" value="ECO:0007669"/>
    <property type="project" value="UniProtKB-KW"/>
</dbReference>
<dbReference type="Proteomes" id="UP000321638">
    <property type="component" value="Unassembled WGS sequence"/>
</dbReference>
<dbReference type="Pfam" id="PF01546">
    <property type="entry name" value="Peptidase_M20"/>
    <property type="match status" value="1"/>
</dbReference>
<keyword evidence="4" id="KW-0479">Metal-binding</keyword>
<dbReference type="Gene3D" id="3.30.70.360">
    <property type="match status" value="1"/>
</dbReference>
<comment type="similarity">
    <text evidence="3">Belongs to the peptidase M20A family.</text>
</comment>
<dbReference type="Pfam" id="PF07687">
    <property type="entry name" value="M20_dimer"/>
    <property type="match status" value="1"/>
</dbReference>
<sequence length="386" mass="40753">MPALAKPLVSILTDLIAIPSPYPPGESVDICAYAAQRLKKAGYKVEIARKVKGVDNVVARLKAPNKGPSTVFNAHVDTVGVGERANWKTDPFKAAVKGGLVHGLGAGNCKGSMAVQLWLAEEIARRGGPQTGEVVFTFVADEENLGPNGMEFLRAARKVKPDVLILGAQTENQLIVAERGVMWARITASGKAAHAGNPDAGDNAILRMMRLVGALQAFYDRALRKRVSGAMRSTVNVGMFHGGHNTNVVPSACTVEIDRRLLPSEKVKAAFTELKKVVDGVGEPRGTYKVEFLTGTNGFFAPENGAGVAALEAAIRARTGKKARFLNATGVGDGRYFADDGIEIINFGPGSGTQGHAANESVPIAQMEDAAHILLAAVGRLNGVRL</sequence>
<keyword evidence="5" id="KW-0378">Hydrolase</keyword>
<dbReference type="OrthoDB" id="9809784at2"/>
<proteinExistence type="inferred from homology"/>
<evidence type="ECO:0000259" key="8">
    <source>
        <dbReference type="Pfam" id="PF07687"/>
    </source>
</evidence>
<evidence type="ECO:0000256" key="5">
    <source>
        <dbReference type="ARBA" id="ARBA00022801"/>
    </source>
</evidence>
<comment type="cofactor">
    <cofactor evidence="2">
        <name>Zn(2+)</name>
        <dbReference type="ChEBI" id="CHEBI:29105"/>
    </cofactor>
</comment>
<keyword evidence="6" id="KW-0862">Zinc</keyword>
<dbReference type="RefSeq" id="WP_147848891.1">
    <property type="nucleotide sequence ID" value="NZ_VDUZ01000024.1"/>
</dbReference>
<accession>A0A5C8PIH9</accession>
<keyword evidence="7" id="KW-0170">Cobalt</keyword>
<gene>
    <name evidence="9" type="ORF">FHP25_20795</name>
</gene>
<feature type="domain" description="Peptidase M20 dimerisation" evidence="8">
    <location>
        <begin position="176"/>
        <end position="279"/>
    </location>
</feature>
<evidence type="ECO:0000313" key="10">
    <source>
        <dbReference type="Proteomes" id="UP000321638"/>
    </source>
</evidence>
<dbReference type="PANTHER" id="PTHR43808:SF32">
    <property type="entry name" value="ARGE_DAPE-RELATED DEACYLASE"/>
    <property type="match status" value="1"/>
</dbReference>
<dbReference type="SUPFAM" id="SSF55031">
    <property type="entry name" value="Bacterial exopeptidase dimerisation domain"/>
    <property type="match status" value="1"/>
</dbReference>
<comment type="caution">
    <text evidence="9">The sequence shown here is derived from an EMBL/GenBank/DDBJ whole genome shotgun (WGS) entry which is preliminary data.</text>
</comment>
<reference evidence="9 10" key="1">
    <citation type="submission" date="2019-06" db="EMBL/GenBank/DDBJ databases">
        <title>New taxonomy in bacterial strain CC-CFT640, isolated from vineyard.</title>
        <authorList>
            <person name="Lin S.-Y."/>
            <person name="Tsai C.-F."/>
            <person name="Young C.-C."/>
        </authorList>
    </citation>
    <scope>NUCLEOTIDE SEQUENCE [LARGE SCALE GENOMIC DNA]</scope>
    <source>
        <strain evidence="9 10">CC-CFT640</strain>
    </source>
</reference>
<dbReference type="NCBIfam" id="TIGR01910">
    <property type="entry name" value="DapE-ArgE"/>
    <property type="match status" value="1"/>
</dbReference>
<evidence type="ECO:0000313" key="9">
    <source>
        <dbReference type="EMBL" id="TXL73617.1"/>
    </source>
</evidence>
<dbReference type="EMBL" id="VDUZ01000024">
    <property type="protein sequence ID" value="TXL73617.1"/>
    <property type="molecule type" value="Genomic_DNA"/>
</dbReference>
<evidence type="ECO:0000256" key="1">
    <source>
        <dbReference type="ARBA" id="ARBA00001941"/>
    </source>
</evidence>
<comment type="cofactor">
    <cofactor evidence="1">
        <name>Co(2+)</name>
        <dbReference type="ChEBI" id="CHEBI:48828"/>
    </cofactor>
</comment>
<dbReference type="Gene3D" id="3.40.630.10">
    <property type="entry name" value="Zn peptidases"/>
    <property type="match status" value="1"/>
</dbReference>
<evidence type="ECO:0000256" key="2">
    <source>
        <dbReference type="ARBA" id="ARBA00001947"/>
    </source>
</evidence>
<dbReference type="AlphaFoldDB" id="A0A5C8PIH9"/>